<evidence type="ECO:0000256" key="2">
    <source>
        <dbReference type="ARBA" id="ARBA00004251"/>
    </source>
</evidence>
<evidence type="ECO:0000259" key="16">
    <source>
        <dbReference type="Pfam" id="PF08263"/>
    </source>
</evidence>
<comment type="caution">
    <text evidence="17">The sequence shown here is derived from an EMBL/GenBank/DDBJ whole genome shotgun (WGS) entry which is preliminary data.</text>
</comment>
<keyword evidence="9" id="KW-0677">Repeat</keyword>
<sequence>MGVLVGKGCSYSPTRCIESERQALLSFKQSFVVKDDDYALSWTSNTDCCSWGGISCDDKTNHVIQLLVRERQLRREINPSLVQLKYLEHLELTGNNLSKIPEFIGSLTRLTYLDLSGNPLSGTIPYQLGNLTSLSFLSLSGSVSNFRWISRLSSLKYLTLEDFNFTTTSDWFQSIKRTPSLTKLFLSGCQLPEVDTSSLSHIYPSNSLKSIFMQSNTIHPTAIPWLLNLSTNVVDLTLRHNHIGGPLPNSFGNMPFLEYINLKDNKIEGEIPKSLGTLCNLKTLELSSNKLSGTLDNLLGSQVSCTNQNQLGGSVFPALEELYLGHNLLEGPLPNSLRQLPKLLVLSLGYNLLRGPLPNLSPFSSLERLVASHNKLDGSLPESIGHLRNLTAFHVSSNSFSGVISDAHLMNLSKLLHLDLSFNSFTLNLSSNWVPPFQIRYLHLASYTMGTRFPNWLRTQSQISTLDISNSSIFGDLPSWFSNVSSNLEHLNISFNHLSGMVPNFSVRGFPVVDMSHNQFRGAIPPSLSNASELYLSNDKFTEFKRFLCTPNNNIRVVVLDLSDNLLSGTMHDCWLQWRRLVILNLENNNLSGIIPSSLGSLRLQTLRLRNNSLSGNLTSSLSRSSQLLVLDVGHNSLNGKIPTWIGENLGLKLLSLKSNEFYGSIPSNLCYLNSIQVLDLSLNNLSGVIPSCINNFTSMADNKHDDDGTITTVYFGPRIPKRYQNDALLMWKGLEYKYDKILGLLRLIDLSSNKLTGQIPATLANLLELVQVNLSRNHFSGIIPTNIGDLNRLESLDLSHSQLSGKIPMGLAKLSSLAYLDLSNNHLWGRIPTSTQLQSFDGSRYAGNIGLCGPPLTNTCPEDKTLLVPPNSSGGNEREWSDMSWFNSGIGVGFVVGFWGLCGTLTFKTSWRHAYFGLLNKLCDWLYMTIMVQQARLKRRLKS</sequence>
<dbReference type="InterPro" id="IPR046956">
    <property type="entry name" value="RLP23-like"/>
</dbReference>
<evidence type="ECO:0000256" key="12">
    <source>
        <dbReference type="ARBA" id="ARBA00023170"/>
    </source>
</evidence>
<dbReference type="PROSITE" id="PS51450">
    <property type="entry name" value="LRR"/>
    <property type="match status" value="2"/>
</dbReference>
<dbReference type="FunFam" id="3.80.10.10:FF:000400">
    <property type="entry name" value="Nuclear pore complex protein NUP107"/>
    <property type="match status" value="1"/>
</dbReference>
<dbReference type="GO" id="GO:0005886">
    <property type="term" value="C:plasma membrane"/>
    <property type="evidence" value="ECO:0007669"/>
    <property type="project" value="UniProtKB-SubCell"/>
</dbReference>
<keyword evidence="6" id="KW-0433">Leucine-rich repeat</keyword>
<evidence type="ECO:0000256" key="15">
    <source>
        <dbReference type="SAM" id="Phobius"/>
    </source>
</evidence>
<dbReference type="InterPro" id="IPR013210">
    <property type="entry name" value="LRR_N_plant-typ"/>
</dbReference>
<keyword evidence="5" id="KW-0134">Cell wall</keyword>
<feature type="transmembrane region" description="Helical" evidence="15">
    <location>
        <begin position="886"/>
        <end position="908"/>
    </location>
</feature>
<dbReference type="Pfam" id="PF08263">
    <property type="entry name" value="LRRNT_2"/>
    <property type="match status" value="1"/>
</dbReference>
<dbReference type="Proteomes" id="UP000796880">
    <property type="component" value="Unassembled WGS sequence"/>
</dbReference>
<dbReference type="FunFam" id="3.80.10.10:FF:001347">
    <property type="entry name" value="LRR receptor-like serine/threonine-protein kinase GSO2"/>
    <property type="match status" value="1"/>
</dbReference>
<evidence type="ECO:0000256" key="1">
    <source>
        <dbReference type="ARBA" id="ARBA00004191"/>
    </source>
</evidence>
<keyword evidence="18" id="KW-1185">Reference proteome</keyword>
<dbReference type="AlphaFoldDB" id="A0A8K0DRM1"/>
<feature type="domain" description="Leucine-rich repeat-containing N-terminal plant-type" evidence="16">
    <location>
        <begin position="18"/>
        <end position="57"/>
    </location>
</feature>
<keyword evidence="8" id="KW-0732">Signal</keyword>
<evidence type="ECO:0000256" key="8">
    <source>
        <dbReference type="ARBA" id="ARBA00022729"/>
    </source>
</evidence>
<dbReference type="InterPro" id="IPR001611">
    <property type="entry name" value="Leu-rich_rpt"/>
</dbReference>
<evidence type="ECO:0000256" key="4">
    <source>
        <dbReference type="ARBA" id="ARBA00022475"/>
    </source>
</evidence>
<dbReference type="PANTHER" id="PTHR48063:SF101">
    <property type="entry name" value="LRR RECEPTOR-LIKE SERINE_THREONINE-PROTEIN KINASE FLS2"/>
    <property type="match status" value="1"/>
</dbReference>
<keyword evidence="5" id="KW-0964">Secreted</keyword>
<dbReference type="FunFam" id="3.80.10.10:FF:000213">
    <property type="entry name" value="Tyrosine-sulfated glycopeptide receptor 1"/>
    <property type="match status" value="1"/>
</dbReference>
<evidence type="ECO:0000256" key="14">
    <source>
        <dbReference type="ARBA" id="ARBA00038043"/>
    </source>
</evidence>
<evidence type="ECO:0000313" key="17">
    <source>
        <dbReference type="EMBL" id="KAF3435980.1"/>
    </source>
</evidence>
<keyword evidence="7 15" id="KW-0812">Transmembrane</keyword>
<comment type="similarity">
    <text evidence="14">Belongs to the polygalacturonase-inhibiting protein family.</text>
</comment>
<keyword evidence="12" id="KW-0675">Receptor</keyword>
<evidence type="ECO:0000256" key="10">
    <source>
        <dbReference type="ARBA" id="ARBA00022989"/>
    </source>
</evidence>
<dbReference type="SMART" id="SM00369">
    <property type="entry name" value="LRR_TYP"/>
    <property type="match status" value="11"/>
</dbReference>
<evidence type="ECO:0000256" key="9">
    <source>
        <dbReference type="ARBA" id="ARBA00022737"/>
    </source>
</evidence>
<dbReference type="EMBL" id="VOIH02000010">
    <property type="protein sequence ID" value="KAF3435980.1"/>
    <property type="molecule type" value="Genomic_DNA"/>
</dbReference>
<keyword evidence="10 15" id="KW-1133">Transmembrane helix</keyword>
<evidence type="ECO:0000256" key="5">
    <source>
        <dbReference type="ARBA" id="ARBA00022512"/>
    </source>
</evidence>
<name>A0A8K0DRM1_9ROSA</name>
<evidence type="ECO:0000256" key="13">
    <source>
        <dbReference type="ARBA" id="ARBA00023180"/>
    </source>
</evidence>
<dbReference type="PRINTS" id="PR00019">
    <property type="entry name" value="LEURICHRPT"/>
</dbReference>
<evidence type="ECO:0000256" key="7">
    <source>
        <dbReference type="ARBA" id="ARBA00022692"/>
    </source>
</evidence>
<organism evidence="17 18">
    <name type="scientific">Rhamnella rubrinervis</name>
    <dbReference type="NCBI Taxonomy" id="2594499"/>
    <lineage>
        <taxon>Eukaryota</taxon>
        <taxon>Viridiplantae</taxon>
        <taxon>Streptophyta</taxon>
        <taxon>Embryophyta</taxon>
        <taxon>Tracheophyta</taxon>
        <taxon>Spermatophyta</taxon>
        <taxon>Magnoliopsida</taxon>
        <taxon>eudicotyledons</taxon>
        <taxon>Gunneridae</taxon>
        <taxon>Pentapetalae</taxon>
        <taxon>rosids</taxon>
        <taxon>fabids</taxon>
        <taxon>Rosales</taxon>
        <taxon>Rhamnaceae</taxon>
        <taxon>rhamnoid group</taxon>
        <taxon>Rhamneae</taxon>
        <taxon>Rhamnella</taxon>
    </lineage>
</organism>
<evidence type="ECO:0000256" key="6">
    <source>
        <dbReference type="ARBA" id="ARBA00022614"/>
    </source>
</evidence>
<keyword evidence="13" id="KW-0325">Glycoprotein</keyword>
<dbReference type="SUPFAM" id="SSF52047">
    <property type="entry name" value="RNI-like"/>
    <property type="match status" value="1"/>
</dbReference>
<proteinExistence type="inferred from homology"/>
<evidence type="ECO:0000256" key="11">
    <source>
        <dbReference type="ARBA" id="ARBA00023136"/>
    </source>
</evidence>
<evidence type="ECO:0000256" key="3">
    <source>
        <dbReference type="ARBA" id="ARBA00009592"/>
    </source>
</evidence>
<dbReference type="Pfam" id="PF00560">
    <property type="entry name" value="LRR_1"/>
    <property type="match status" value="6"/>
</dbReference>
<keyword evidence="11 15" id="KW-0472">Membrane</keyword>
<protein>
    <recommendedName>
        <fullName evidence="16">Leucine-rich repeat-containing N-terminal plant-type domain-containing protein</fullName>
    </recommendedName>
</protein>
<evidence type="ECO:0000313" key="18">
    <source>
        <dbReference type="Proteomes" id="UP000796880"/>
    </source>
</evidence>
<comment type="subcellular location">
    <subcellularLocation>
        <location evidence="2">Cell membrane</location>
        <topology evidence="2">Single-pass type I membrane protein</topology>
    </subcellularLocation>
    <subcellularLocation>
        <location evidence="1">Secreted</location>
        <location evidence="1">Cell wall</location>
    </subcellularLocation>
</comment>
<dbReference type="OrthoDB" id="1060944at2759"/>
<dbReference type="Pfam" id="PF13855">
    <property type="entry name" value="LRR_8"/>
    <property type="match status" value="3"/>
</dbReference>
<reference evidence="17" key="1">
    <citation type="submission" date="2020-03" db="EMBL/GenBank/DDBJ databases">
        <title>A high-quality chromosome-level genome assembly of a woody plant with both climbing and erect habits, Rhamnella rubrinervis.</title>
        <authorList>
            <person name="Lu Z."/>
            <person name="Yang Y."/>
            <person name="Zhu X."/>
            <person name="Sun Y."/>
        </authorList>
    </citation>
    <scope>NUCLEOTIDE SEQUENCE</scope>
    <source>
        <strain evidence="17">BYM</strain>
        <tissue evidence="17">Leaf</tissue>
    </source>
</reference>
<dbReference type="InterPro" id="IPR003591">
    <property type="entry name" value="Leu-rich_rpt_typical-subtyp"/>
</dbReference>
<dbReference type="InterPro" id="IPR032675">
    <property type="entry name" value="LRR_dom_sf"/>
</dbReference>
<gene>
    <name evidence="17" type="ORF">FNV43_RR23072</name>
</gene>
<dbReference type="Gene3D" id="3.80.10.10">
    <property type="entry name" value="Ribonuclease Inhibitor"/>
    <property type="match status" value="4"/>
</dbReference>
<comment type="similarity">
    <text evidence="3">Belongs to the RLP family.</text>
</comment>
<accession>A0A8K0DRM1</accession>
<dbReference type="PANTHER" id="PTHR48063">
    <property type="entry name" value="LRR RECEPTOR-LIKE KINASE"/>
    <property type="match status" value="1"/>
</dbReference>
<dbReference type="SUPFAM" id="SSF52058">
    <property type="entry name" value="L domain-like"/>
    <property type="match status" value="2"/>
</dbReference>
<keyword evidence="4" id="KW-1003">Cell membrane</keyword>